<dbReference type="InterPro" id="IPR013517">
    <property type="entry name" value="FG-GAP"/>
</dbReference>
<comment type="caution">
    <text evidence="7">The sequence shown here is derived from an EMBL/GenBank/DDBJ whole genome shotgun (WGS) entry which is preliminary data.</text>
</comment>
<evidence type="ECO:0000313" key="8">
    <source>
        <dbReference type="Proteomes" id="UP000695264"/>
    </source>
</evidence>
<evidence type="ECO:0000256" key="1">
    <source>
        <dbReference type="ARBA" id="ARBA00022729"/>
    </source>
</evidence>
<dbReference type="PANTHER" id="PTHR23221">
    <property type="entry name" value="GLYCOSYLPHOSPHATIDYLINOSITOL PHOSPHOLIPASE D"/>
    <property type="match status" value="1"/>
</dbReference>
<reference evidence="7 8" key="1">
    <citation type="submission" date="2020-03" db="EMBL/GenBank/DDBJ databases">
        <title>WGS of actinomycetes isolated from Thailand.</title>
        <authorList>
            <person name="Thawai C."/>
        </authorList>
    </citation>
    <scope>NUCLEOTIDE SEQUENCE [LARGE SCALE GENOMIC DNA]</scope>
    <source>
        <strain evidence="7 8">PLAI 1-29</strain>
    </source>
</reference>
<dbReference type="PROSITE" id="PS51470">
    <property type="entry name" value="FG_GAP"/>
    <property type="match status" value="2"/>
</dbReference>
<keyword evidence="3" id="KW-0378">Hydrolase</keyword>
<dbReference type="SUPFAM" id="SSF69318">
    <property type="entry name" value="Integrin alpha N-terminal domain"/>
    <property type="match status" value="1"/>
</dbReference>
<evidence type="ECO:0000256" key="2">
    <source>
        <dbReference type="ARBA" id="ARBA00022737"/>
    </source>
</evidence>
<feature type="compositionally biased region" description="Basic and acidic residues" evidence="5">
    <location>
        <begin position="225"/>
        <end position="240"/>
    </location>
</feature>
<dbReference type="EMBL" id="JAATEN010000001">
    <property type="protein sequence ID" value="NJP99370.1"/>
    <property type="molecule type" value="Genomic_DNA"/>
</dbReference>
<evidence type="ECO:0000313" key="7">
    <source>
        <dbReference type="EMBL" id="NJP99370.1"/>
    </source>
</evidence>
<proteinExistence type="predicted"/>
<feature type="chain" id="PRO_5045617991" evidence="6">
    <location>
        <begin position="32"/>
        <end position="548"/>
    </location>
</feature>
<keyword evidence="1 6" id="KW-0732">Signal</keyword>
<feature type="region of interest" description="Disordered" evidence="5">
    <location>
        <begin position="332"/>
        <end position="404"/>
    </location>
</feature>
<keyword evidence="2" id="KW-0677">Repeat</keyword>
<sequence>MQKNHRPAAFAVASILLLTTAGLATAPAAQAGVRDSVRAADRNCDFNGDGRDDLLIGAPGGTVNGSKGAGYVTVQYGTASGLTTSGAAVLHQDSPGVPGATEPGDAFGQAVATGDLDGDGYDDAIVGIPQEDIGTISNAGGAVVLWGSRTGLSGSGSVWLESTAPTAGQTFGLGLAAARFTGQGAGDLLAVADRDGVQLFGFEAAREFSLRREDGGGTDGPGTDGRADAAPREPIPRSDALRLPARGDSAGAPALSGASDTGTGAARFSAASTQNIRPRALTTGDYDGDGWADLVVGGVSTGAEPGHGWSMYFAGGSDGLSYRRELRGGPVVASGDINGDGRDDLVTGEPQSPDDAGTTVTGGTVGVYLGSPAGPAGTGGAADPETPPQWWTQDSPGVPGAAERDDRWGADLSLADTNGDGYADLAVGAPGEDIGTVVDAGAVWVFRGSAGGLTTTGIRDVNQDTAGVPGVAEKSDLFGGQVRLADPDGDGRHLLLAAAPGENANDGVVWVLPNSGSTGVTTTGSWTFGAGSVSAPAAAARYGAAIDE</sequence>
<evidence type="ECO:0000256" key="5">
    <source>
        <dbReference type="SAM" id="MobiDB-lite"/>
    </source>
</evidence>
<feature type="region of interest" description="Disordered" evidence="5">
    <location>
        <begin position="210"/>
        <end position="272"/>
    </location>
</feature>
<keyword evidence="4" id="KW-0325">Glycoprotein</keyword>
<feature type="compositionally biased region" description="Low complexity" evidence="5">
    <location>
        <begin position="357"/>
        <end position="375"/>
    </location>
</feature>
<dbReference type="InterPro" id="IPR013519">
    <property type="entry name" value="Int_alpha_beta-p"/>
</dbReference>
<dbReference type="RefSeq" id="WP_168099955.1">
    <property type="nucleotide sequence ID" value="NZ_JAATEN010000001.1"/>
</dbReference>
<dbReference type="PANTHER" id="PTHR23221:SF7">
    <property type="entry name" value="PHOSPHATIDYLINOSITOL-GLYCAN-SPECIFIC PHOSPHOLIPASE D"/>
    <property type="match status" value="1"/>
</dbReference>
<organism evidence="7 8">
    <name type="scientific">Streptomyces zingiberis</name>
    <dbReference type="NCBI Taxonomy" id="2053010"/>
    <lineage>
        <taxon>Bacteria</taxon>
        <taxon>Bacillati</taxon>
        <taxon>Actinomycetota</taxon>
        <taxon>Actinomycetes</taxon>
        <taxon>Kitasatosporales</taxon>
        <taxon>Streptomycetaceae</taxon>
        <taxon>Streptomyces</taxon>
    </lineage>
</organism>
<protein>
    <submittedName>
        <fullName evidence="7">Esterase</fullName>
    </submittedName>
</protein>
<accession>A0ABX1BNV6</accession>
<name>A0ABX1BNV6_9ACTN</name>
<dbReference type="InterPro" id="IPR028994">
    <property type="entry name" value="Integrin_alpha_N"/>
</dbReference>
<dbReference type="Pfam" id="PF01839">
    <property type="entry name" value="FG-GAP"/>
    <property type="match status" value="4"/>
</dbReference>
<dbReference type="Gene3D" id="2.130.10.130">
    <property type="entry name" value="Integrin alpha, N-terminal"/>
    <property type="match status" value="3"/>
</dbReference>
<feature type="signal peptide" evidence="6">
    <location>
        <begin position="1"/>
        <end position="31"/>
    </location>
</feature>
<evidence type="ECO:0000256" key="6">
    <source>
        <dbReference type="SAM" id="SignalP"/>
    </source>
</evidence>
<dbReference type="SMART" id="SM00191">
    <property type="entry name" value="Int_alpha"/>
    <property type="match status" value="5"/>
</dbReference>
<gene>
    <name evidence="7" type="ORF">HCK00_02095</name>
</gene>
<evidence type="ECO:0000256" key="3">
    <source>
        <dbReference type="ARBA" id="ARBA00022801"/>
    </source>
</evidence>
<evidence type="ECO:0000256" key="4">
    <source>
        <dbReference type="ARBA" id="ARBA00023180"/>
    </source>
</evidence>
<dbReference type="Proteomes" id="UP000695264">
    <property type="component" value="Unassembled WGS sequence"/>
</dbReference>
<keyword evidence="8" id="KW-1185">Reference proteome</keyword>